<gene>
    <name evidence="2" type="ORF">D2E22_0330</name>
</gene>
<dbReference type="EMBL" id="QXGI01000001">
    <property type="protein sequence ID" value="RSX49869.1"/>
    <property type="molecule type" value="Genomic_DNA"/>
</dbReference>
<organism evidence="2 3">
    <name type="scientific">Bifidobacterium castoris</name>
    <dbReference type="NCBI Taxonomy" id="2306972"/>
    <lineage>
        <taxon>Bacteria</taxon>
        <taxon>Bacillati</taxon>
        <taxon>Actinomycetota</taxon>
        <taxon>Actinomycetes</taxon>
        <taxon>Bifidobacteriales</taxon>
        <taxon>Bifidobacteriaceae</taxon>
        <taxon>Bifidobacterium</taxon>
    </lineage>
</organism>
<comment type="caution">
    <text evidence="2">The sequence shown here is derived from an EMBL/GenBank/DDBJ whole genome shotgun (WGS) entry which is preliminary data.</text>
</comment>
<evidence type="ECO:0000313" key="2">
    <source>
        <dbReference type="EMBL" id="RSX49869.1"/>
    </source>
</evidence>
<reference evidence="2 3" key="1">
    <citation type="submission" date="2018-09" db="EMBL/GenBank/DDBJ databases">
        <title>Characterization of the phylogenetic diversity of five novel species belonging to the genus Bifidobacterium.</title>
        <authorList>
            <person name="Lugli G.A."/>
            <person name="Duranti S."/>
            <person name="Milani C."/>
        </authorList>
    </citation>
    <scope>NUCLEOTIDE SEQUENCE [LARGE SCALE GENOMIC DNA]</scope>
    <source>
        <strain evidence="2 3">2020B</strain>
    </source>
</reference>
<evidence type="ECO:0000313" key="3">
    <source>
        <dbReference type="Proteomes" id="UP000288052"/>
    </source>
</evidence>
<dbReference type="OrthoDB" id="8265034at2"/>
<name>A0A430FAM4_9BIFI</name>
<dbReference type="InterPro" id="IPR018306">
    <property type="entry name" value="Phage_T5_Orf172_DNA-bd"/>
</dbReference>
<protein>
    <recommendedName>
        <fullName evidence="1">Bacteriophage T5 Orf172 DNA-binding domain-containing protein</fullName>
    </recommendedName>
</protein>
<proteinExistence type="predicted"/>
<dbReference type="Pfam" id="PF10544">
    <property type="entry name" value="T5orf172"/>
    <property type="match status" value="1"/>
</dbReference>
<feature type="domain" description="Bacteriophage T5 Orf172 DNA-binding" evidence="1">
    <location>
        <begin position="10"/>
        <end position="99"/>
    </location>
</feature>
<dbReference type="SMART" id="SM00974">
    <property type="entry name" value="T5orf172"/>
    <property type="match status" value="1"/>
</dbReference>
<sequence length="228" mass="25899">MSCIYILTNPSFPEWVKIGYATNVDERVGQLNASTAVPFAFRIYATYDVSRSNVDKRLHHLIDALNPDLRSIDEVHGHSRRREFYAMDAEDAYRLLEDIATITDTTDRLHRFEADAEQREDEQEAEEARTRRTPFRFDMVGLTAGETITFIHDESIQIVIADNAHVEYEGDLWTLSALARTLVGTSSPLQGPAYFTYGGETLKHMRVRYEHDPSLLEDTARTPGTVGA</sequence>
<dbReference type="RefSeq" id="WP_126031372.1">
    <property type="nucleotide sequence ID" value="NZ_QXGI01000001.1"/>
</dbReference>
<dbReference type="AlphaFoldDB" id="A0A430FAM4"/>
<dbReference type="Proteomes" id="UP000288052">
    <property type="component" value="Unassembled WGS sequence"/>
</dbReference>
<keyword evidence="3" id="KW-1185">Reference proteome</keyword>
<evidence type="ECO:0000259" key="1">
    <source>
        <dbReference type="SMART" id="SM00974"/>
    </source>
</evidence>
<accession>A0A430FAM4</accession>